<protein>
    <submittedName>
        <fullName evidence="2">Uncharacterized protein</fullName>
    </submittedName>
</protein>
<keyword evidence="1" id="KW-0472">Membrane</keyword>
<dbReference type="RefSeq" id="WP_130287924.1">
    <property type="nucleotide sequence ID" value="NZ_SGXE01000008.1"/>
</dbReference>
<feature type="transmembrane region" description="Helical" evidence="1">
    <location>
        <begin position="9"/>
        <end position="27"/>
    </location>
</feature>
<keyword evidence="3" id="KW-1185">Reference proteome</keyword>
<dbReference type="AlphaFoldDB" id="A0A4Q7NTG9"/>
<evidence type="ECO:0000313" key="3">
    <source>
        <dbReference type="Proteomes" id="UP000292262"/>
    </source>
</evidence>
<dbReference type="Proteomes" id="UP000292262">
    <property type="component" value="Unassembled WGS sequence"/>
</dbReference>
<accession>A0A4Q7NTG9</accession>
<gene>
    <name evidence="2" type="ORF">EV197_3426</name>
</gene>
<evidence type="ECO:0000256" key="1">
    <source>
        <dbReference type="SAM" id="Phobius"/>
    </source>
</evidence>
<reference evidence="2 3" key="1">
    <citation type="submission" date="2019-02" db="EMBL/GenBank/DDBJ databases">
        <title>Genomic Encyclopedia of Type Strains, Phase IV (KMG-IV): sequencing the most valuable type-strain genomes for metagenomic binning, comparative biology and taxonomic classification.</title>
        <authorList>
            <person name="Goeker M."/>
        </authorList>
    </citation>
    <scope>NUCLEOTIDE SEQUENCE [LARGE SCALE GENOMIC DNA]</scope>
    <source>
        <strain evidence="2 3">DSM 17196</strain>
    </source>
</reference>
<keyword evidence="1" id="KW-0812">Transmembrane</keyword>
<feature type="transmembrane region" description="Helical" evidence="1">
    <location>
        <begin position="33"/>
        <end position="54"/>
    </location>
</feature>
<sequence>MNRNQLVKILRILFIVTGAGLLVYELAKPSKNYYFQAIGLSLLMIGLFLVNISIPHKNQDDNQSNSEE</sequence>
<dbReference type="OrthoDB" id="1164680at2"/>
<keyword evidence="1" id="KW-1133">Transmembrane helix</keyword>
<organism evidence="2 3">
    <name type="scientific">Aquimarina brevivitae</name>
    <dbReference type="NCBI Taxonomy" id="323412"/>
    <lineage>
        <taxon>Bacteria</taxon>
        <taxon>Pseudomonadati</taxon>
        <taxon>Bacteroidota</taxon>
        <taxon>Flavobacteriia</taxon>
        <taxon>Flavobacteriales</taxon>
        <taxon>Flavobacteriaceae</taxon>
        <taxon>Aquimarina</taxon>
    </lineage>
</organism>
<name>A0A4Q7NTG9_9FLAO</name>
<evidence type="ECO:0000313" key="2">
    <source>
        <dbReference type="EMBL" id="RZS90441.1"/>
    </source>
</evidence>
<dbReference type="EMBL" id="SGXE01000008">
    <property type="protein sequence ID" value="RZS90441.1"/>
    <property type="molecule type" value="Genomic_DNA"/>
</dbReference>
<comment type="caution">
    <text evidence="2">The sequence shown here is derived from an EMBL/GenBank/DDBJ whole genome shotgun (WGS) entry which is preliminary data.</text>
</comment>
<proteinExistence type="predicted"/>